<evidence type="ECO:0000256" key="3">
    <source>
        <dbReference type="ARBA" id="ARBA00022679"/>
    </source>
</evidence>
<dbReference type="PANTHER" id="PTHR23117">
    <property type="entry name" value="GUANYLATE KINASE-RELATED"/>
    <property type="match status" value="1"/>
</dbReference>
<evidence type="ECO:0000256" key="2">
    <source>
        <dbReference type="ARBA" id="ARBA00005069"/>
    </source>
</evidence>
<dbReference type="EMBL" id="JADZLT010000050">
    <property type="protein sequence ID" value="MBH0238560.1"/>
    <property type="molecule type" value="Genomic_DNA"/>
</dbReference>
<dbReference type="PANTHER" id="PTHR23117:SF8">
    <property type="entry name" value="RIBOSE 1,5-BISPHOSPHATE PHOSPHOKINASE PHNN"/>
    <property type="match status" value="1"/>
</dbReference>
<evidence type="ECO:0000256" key="5">
    <source>
        <dbReference type="ARBA" id="ARBA00022840"/>
    </source>
</evidence>
<sequence length="177" mass="18239">MVCGPSGAGKDTLLALVRAELGAEPGYRFVRRTITRLPDDNEDSDFLDDAAFDAAVAAGRFAIHWRAHGLGYGLPAEIDAGVAAGEVVVANVSRDVLDAGRARYPRTLVLHVTAPAPVLAARLAARGRESAADILARLDRADACPVEGADVVDIVNDGAPEAAAARMAAGLRSLSGG</sequence>
<name>A0A931I1M3_9HYPH</name>
<dbReference type="AlphaFoldDB" id="A0A931I1M3"/>
<comment type="caution">
    <text evidence="7">The sequence shown here is derived from an EMBL/GenBank/DDBJ whole genome shotgun (WGS) entry which is preliminary data.</text>
</comment>
<organism evidence="7 8">
    <name type="scientific">Methylobrevis albus</name>
    <dbReference type="NCBI Taxonomy" id="2793297"/>
    <lineage>
        <taxon>Bacteria</taxon>
        <taxon>Pseudomonadati</taxon>
        <taxon>Pseudomonadota</taxon>
        <taxon>Alphaproteobacteria</taxon>
        <taxon>Hyphomicrobiales</taxon>
        <taxon>Pleomorphomonadaceae</taxon>
        <taxon>Methylobrevis</taxon>
    </lineage>
</organism>
<protein>
    <recommendedName>
        <fullName evidence="6">Ribose 1,5-bisphosphate phosphokinase PhnN</fullName>
        <ecNumber evidence="6">2.7.4.23</ecNumber>
    </recommendedName>
    <alternativeName>
        <fullName evidence="6">Ribose 1,5-bisphosphokinase</fullName>
    </alternativeName>
</protein>
<accession>A0A931I1M3</accession>
<dbReference type="GO" id="GO:0019634">
    <property type="term" value="P:organic phosphonate metabolic process"/>
    <property type="evidence" value="ECO:0007669"/>
    <property type="project" value="UniProtKB-UniRule"/>
</dbReference>
<dbReference type="GO" id="GO:0033863">
    <property type="term" value="F:ribose 1,5-bisphosphate phosphokinase activity"/>
    <property type="evidence" value="ECO:0007669"/>
    <property type="project" value="UniProtKB-UniRule"/>
</dbReference>
<evidence type="ECO:0000313" key="8">
    <source>
        <dbReference type="Proteomes" id="UP000631694"/>
    </source>
</evidence>
<proteinExistence type="inferred from homology"/>
<dbReference type="SUPFAM" id="SSF52540">
    <property type="entry name" value="P-loop containing nucleoside triphosphate hydrolases"/>
    <property type="match status" value="1"/>
</dbReference>
<comment type="catalytic activity">
    <reaction evidence="1 6">
        <text>alpha-D-ribose 1,5-bisphosphate + ATP = 5-phospho-alpha-D-ribose 1-diphosphate + ADP</text>
        <dbReference type="Rhea" id="RHEA:20109"/>
        <dbReference type="ChEBI" id="CHEBI:30616"/>
        <dbReference type="ChEBI" id="CHEBI:58017"/>
        <dbReference type="ChEBI" id="CHEBI:68688"/>
        <dbReference type="ChEBI" id="CHEBI:456216"/>
        <dbReference type="EC" id="2.7.4.23"/>
    </reaction>
</comment>
<dbReference type="Gene3D" id="3.40.50.300">
    <property type="entry name" value="P-loop containing nucleotide triphosphate hydrolases"/>
    <property type="match status" value="1"/>
</dbReference>
<dbReference type="GO" id="GO:0005829">
    <property type="term" value="C:cytosol"/>
    <property type="evidence" value="ECO:0007669"/>
    <property type="project" value="TreeGrafter"/>
</dbReference>
<dbReference type="RefSeq" id="WP_197311623.1">
    <property type="nucleotide sequence ID" value="NZ_JADZLT010000050.1"/>
</dbReference>
<dbReference type="Proteomes" id="UP000631694">
    <property type="component" value="Unassembled WGS sequence"/>
</dbReference>
<evidence type="ECO:0000256" key="4">
    <source>
        <dbReference type="ARBA" id="ARBA00022741"/>
    </source>
</evidence>
<dbReference type="GO" id="GO:0005524">
    <property type="term" value="F:ATP binding"/>
    <property type="evidence" value="ECO:0007669"/>
    <property type="project" value="UniProtKB-KW"/>
</dbReference>
<keyword evidence="8" id="KW-1185">Reference proteome</keyword>
<reference evidence="7" key="1">
    <citation type="submission" date="2020-12" db="EMBL/GenBank/DDBJ databases">
        <title>Methylobrevis albus sp. nov., isolated from fresh water lack sediment.</title>
        <authorList>
            <person name="Zou Q."/>
        </authorList>
    </citation>
    <scope>NUCLEOTIDE SEQUENCE</scope>
    <source>
        <strain evidence="7">L22</strain>
    </source>
</reference>
<dbReference type="GO" id="GO:0006015">
    <property type="term" value="P:5-phosphoribose 1-diphosphate biosynthetic process"/>
    <property type="evidence" value="ECO:0007669"/>
    <property type="project" value="UniProtKB-UniRule"/>
</dbReference>
<evidence type="ECO:0000256" key="1">
    <source>
        <dbReference type="ARBA" id="ARBA00000373"/>
    </source>
</evidence>
<dbReference type="HAMAP" id="MF_00836">
    <property type="entry name" value="PhnN"/>
    <property type="match status" value="1"/>
</dbReference>
<comment type="function">
    <text evidence="6">Catalyzes the phosphorylation of ribose 1,5-bisphosphate to 5-phospho-D-ribosyl alpha-1-diphosphate (PRPP).</text>
</comment>
<evidence type="ECO:0000256" key="6">
    <source>
        <dbReference type="HAMAP-Rule" id="MF_00836"/>
    </source>
</evidence>
<dbReference type="EC" id="2.7.4.23" evidence="6"/>
<gene>
    <name evidence="6 7" type="primary">phnN</name>
    <name evidence="7" type="ORF">I5731_12060</name>
</gene>
<dbReference type="InterPro" id="IPR012699">
    <property type="entry name" value="PhnN"/>
</dbReference>
<dbReference type="NCBIfam" id="TIGR02322">
    <property type="entry name" value="phosphon_PhnN"/>
    <property type="match status" value="1"/>
</dbReference>
<keyword evidence="5 6" id="KW-0067">ATP-binding</keyword>
<keyword evidence="4 6" id="KW-0547">Nucleotide-binding</keyword>
<feature type="binding site" evidence="6">
    <location>
        <begin position="4"/>
        <end position="11"/>
    </location>
    <ligand>
        <name>ATP</name>
        <dbReference type="ChEBI" id="CHEBI:30616"/>
    </ligand>
</feature>
<evidence type="ECO:0000313" key="7">
    <source>
        <dbReference type="EMBL" id="MBH0238560.1"/>
    </source>
</evidence>
<dbReference type="InterPro" id="IPR027417">
    <property type="entry name" value="P-loop_NTPase"/>
</dbReference>
<comment type="similarity">
    <text evidence="6">Belongs to the ribose 1,5-bisphosphokinase family.</text>
</comment>
<keyword evidence="3 6" id="KW-0808">Transferase</keyword>
<comment type="pathway">
    <text evidence="2 6">Metabolic intermediate biosynthesis; 5-phospho-alpha-D-ribose 1-diphosphate biosynthesis; 5-phospho-alpha-D-ribose 1-diphosphate from D-ribose 5-phosphate (route II): step 3/3.</text>
</comment>